<dbReference type="InterPro" id="IPR035923">
    <property type="entry name" value="TT1751-like_sf"/>
</dbReference>
<dbReference type="RefSeq" id="WP_139982292.1">
    <property type="nucleotide sequence ID" value="NZ_CP041046.1"/>
</dbReference>
<sequence length="132" mass="14134">MIVTQGTADVPATEARLRAVLAQLNVPVFATFDHAANAKAAGLSLRPTVVLVFGNPAVGTHLMQDQQAMALDLPLRVAIWEDAAGLTWLGYHDLRQLAANYHVTDDITVSKLAGFMETLIKQATESEKGSPP</sequence>
<dbReference type="Proteomes" id="UP000316093">
    <property type="component" value="Chromosome"/>
</dbReference>
<protein>
    <submittedName>
        <fullName evidence="2">DUF302 domain-containing protein</fullName>
    </submittedName>
</protein>
<reference evidence="2 3" key="1">
    <citation type="submission" date="2019-06" db="EMBL/GenBank/DDBJ databases">
        <title>A complete genome sequence for Luteibacter pinisoli MAH-14.</title>
        <authorList>
            <person name="Baltrus D.A."/>
        </authorList>
    </citation>
    <scope>NUCLEOTIDE SEQUENCE [LARGE SCALE GENOMIC DNA]</scope>
    <source>
        <strain evidence="2 3">MAH-14</strain>
    </source>
</reference>
<dbReference type="EMBL" id="CP041046">
    <property type="protein sequence ID" value="QDE39531.1"/>
    <property type="molecule type" value="Genomic_DNA"/>
</dbReference>
<proteinExistence type="predicted"/>
<dbReference type="CDD" id="cd14797">
    <property type="entry name" value="DUF302"/>
    <property type="match status" value="1"/>
</dbReference>
<accession>A0A4Y5Z2Q3</accession>
<dbReference type="Pfam" id="PF03625">
    <property type="entry name" value="DUF302"/>
    <property type="match status" value="1"/>
</dbReference>
<dbReference type="PANTHER" id="PTHR38342">
    <property type="entry name" value="SLR5037 PROTEIN"/>
    <property type="match status" value="1"/>
</dbReference>
<dbReference type="OrthoDB" id="9799367at2"/>
<evidence type="ECO:0000313" key="3">
    <source>
        <dbReference type="Proteomes" id="UP000316093"/>
    </source>
</evidence>
<evidence type="ECO:0000259" key="1">
    <source>
        <dbReference type="Pfam" id="PF03625"/>
    </source>
</evidence>
<dbReference type="SUPFAM" id="SSF103247">
    <property type="entry name" value="TT1751-like"/>
    <property type="match status" value="1"/>
</dbReference>
<keyword evidence="3" id="KW-1185">Reference proteome</keyword>
<gene>
    <name evidence="2" type="ORF">FIV34_10115</name>
</gene>
<dbReference type="Gene3D" id="3.30.310.70">
    <property type="entry name" value="TT1751-like domain"/>
    <property type="match status" value="1"/>
</dbReference>
<organism evidence="2 3">
    <name type="scientific">Luteibacter pinisoli</name>
    <dbReference type="NCBI Taxonomy" id="2589080"/>
    <lineage>
        <taxon>Bacteria</taxon>
        <taxon>Pseudomonadati</taxon>
        <taxon>Pseudomonadota</taxon>
        <taxon>Gammaproteobacteria</taxon>
        <taxon>Lysobacterales</taxon>
        <taxon>Rhodanobacteraceae</taxon>
        <taxon>Luteibacter</taxon>
    </lineage>
</organism>
<dbReference type="PANTHER" id="PTHR38342:SF2">
    <property type="entry name" value="INNER MEMBRANE OR EXPORTED"/>
    <property type="match status" value="1"/>
</dbReference>
<name>A0A4Y5Z2Q3_9GAMM</name>
<feature type="domain" description="DUF302" evidence="1">
    <location>
        <begin position="32"/>
        <end position="93"/>
    </location>
</feature>
<evidence type="ECO:0000313" key="2">
    <source>
        <dbReference type="EMBL" id="QDE39531.1"/>
    </source>
</evidence>
<dbReference type="AlphaFoldDB" id="A0A4Y5Z2Q3"/>
<dbReference type="KEGG" id="lpy:FIV34_10115"/>
<dbReference type="InterPro" id="IPR005180">
    <property type="entry name" value="DUF302"/>
</dbReference>